<feature type="signal peptide" evidence="1">
    <location>
        <begin position="1"/>
        <end position="35"/>
    </location>
</feature>
<accession>A0ABX8CP30</accession>
<evidence type="ECO:0000313" key="3">
    <source>
        <dbReference type="Proteomes" id="UP000683310"/>
    </source>
</evidence>
<evidence type="ECO:0000313" key="2">
    <source>
        <dbReference type="EMBL" id="QVI19945.1"/>
    </source>
</evidence>
<organism evidence="2 3">
    <name type="scientific">Nocardia tengchongensis</name>
    <dbReference type="NCBI Taxonomy" id="2055889"/>
    <lineage>
        <taxon>Bacteria</taxon>
        <taxon>Bacillati</taxon>
        <taxon>Actinomycetota</taxon>
        <taxon>Actinomycetes</taxon>
        <taxon>Mycobacteriales</taxon>
        <taxon>Nocardiaceae</taxon>
        <taxon>Nocardia</taxon>
    </lineage>
</organism>
<dbReference type="EMBL" id="CP074371">
    <property type="protein sequence ID" value="QVI19945.1"/>
    <property type="molecule type" value="Genomic_DNA"/>
</dbReference>
<sequence length="137" mass="13492">MSTVTIRNRYRSALSVTAFAALGVSLVYTAAPALAANSISVAGAAPASVGVEYACEASAGVSSIQVMVGDPNADRPAASGAQMTFDCDGSQHTATIPLTPAAGESPLAAGAAVQVRAALVNQEQTVVSGTAKLLTLG</sequence>
<evidence type="ECO:0000256" key="1">
    <source>
        <dbReference type="SAM" id="SignalP"/>
    </source>
</evidence>
<gene>
    <name evidence="2" type="ORF">KHQ06_27160</name>
</gene>
<protein>
    <recommendedName>
        <fullName evidence="4">DUF5666 domain-containing protein</fullName>
    </recommendedName>
</protein>
<dbReference type="Proteomes" id="UP000683310">
    <property type="component" value="Chromosome"/>
</dbReference>
<evidence type="ECO:0008006" key="4">
    <source>
        <dbReference type="Google" id="ProtNLM"/>
    </source>
</evidence>
<keyword evidence="1" id="KW-0732">Signal</keyword>
<keyword evidence="3" id="KW-1185">Reference proteome</keyword>
<dbReference type="RefSeq" id="WP_213555975.1">
    <property type="nucleotide sequence ID" value="NZ_JBFAJM010000005.1"/>
</dbReference>
<dbReference type="GeneID" id="300991115"/>
<feature type="chain" id="PRO_5045541227" description="DUF5666 domain-containing protein" evidence="1">
    <location>
        <begin position="36"/>
        <end position="137"/>
    </location>
</feature>
<reference evidence="2 3" key="1">
    <citation type="submission" date="2021-04" db="EMBL/GenBank/DDBJ databases">
        <title>Nocardia tengchongensis.</title>
        <authorList>
            <person name="Zhuang k."/>
            <person name="Ran Y."/>
            <person name="Li W."/>
        </authorList>
    </citation>
    <scope>NUCLEOTIDE SEQUENCE [LARGE SCALE GENOMIC DNA]</scope>
    <source>
        <strain evidence="2 3">CFH S0057</strain>
    </source>
</reference>
<proteinExistence type="predicted"/>
<name>A0ABX8CP30_9NOCA</name>